<feature type="disulfide bond" evidence="1">
    <location>
        <begin position="90"/>
        <end position="100"/>
    </location>
</feature>
<dbReference type="SMART" id="SM00205">
    <property type="entry name" value="THN"/>
    <property type="match status" value="1"/>
</dbReference>
<dbReference type="PANTHER" id="PTHR31048">
    <property type="entry name" value="OS03G0233200 PROTEIN"/>
    <property type="match status" value="1"/>
</dbReference>
<feature type="disulfide bond" evidence="1">
    <location>
        <begin position="105"/>
        <end position="111"/>
    </location>
</feature>
<keyword evidence="4" id="KW-1185">Reference proteome</keyword>
<dbReference type="SUPFAM" id="SSF49870">
    <property type="entry name" value="Osmotin, thaumatin-like protein"/>
    <property type="match status" value="1"/>
</dbReference>
<protein>
    <submittedName>
        <fullName evidence="3">Thaumatin-like protein</fullName>
    </submittedName>
</protein>
<feature type="disulfide bond" evidence="1">
    <location>
        <begin position="192"/>
        <end position="201"/>
    </location>
</feature>
<comment type="caution">
    <text evidence="3">The sequence shown here is derived from an EMBL/GenBank/DDBJ whole genome shotgun (WGS) entry which is preliminary data.</text>
</comment>
<dbReference type="AlphaFoldDB" id="A0A0K9P3H7"/>
<keyword evidence="1" id="KW-1015">Disulfide bond</keyword>
<evidence type="ECO:0000256" key="1">
    <source>
        <dbReference type="PIRSR" id="PIRSR002703-1"/>
    </source>
</evidence>
<feature type="chain" id="PRO_5005527411" evidence="2">
    <location>
        <begin position="28"/>
        <end position="254"/>
    </location>
</feature>
<feature type="disulfide bond" evidence="1">
    <location>
        <begin position="157"/>
        <end position="242"/>
    </location>
</feature>
<evidence type="ECO:0000256" key="2">
    <source>
        <dbReference type="SAM" id="SignalP"/>
    </source>
</evidence>
<dbReference type="InterPro" id="IPR037176">
    <property type="entry name" value="Osmotin/thaumatin-like_sf"/>
</dbReference>
<dbReference type="PRINTS" id="PR00347">
    <property type="entry name" value="THAUMATIN"/>
</dbReference>
<dbReference type="PIRSF" id="PIRSF002703">
    <property type="entry name" value="Thaumatin"/>
    <property type="match status" value="1"/>
</dbReference>
<keyword evidence="2" id="KW-0732">Signal</keyword>
<feature type="disulfide bond" evidence="1">
    <location>
        <begin position="41"/>
        <end position="253"/>
    </location>
</feature>
<gene>
    <name evidence="3" type="ORF">ZOSMA_446G00120</name>
</gene>
<feature type="signal peptide" evidence="2">
    <location>
        <begin position="1"/>
        <end position="27"/>
    </location>
</feature>
<reference evidence="4" key="1">
    <citation type="journal article" date="2016" name="Nature">
        <title>The genome of the seagrass Zostera marina reveals angiosperm adaptation to the sea.</title>
        <authorList>
            <person name="Olsen J.L."/>
            <person name="Rouze P."/>
            <person name="Verhelst B."/>
            <person name="Lin Y.-C."/>
            <person name="Bayer T."/>
            <person name="Collen J."/>
            <person name="Dattolo E."/>
            <person name="De Paoli E."/>
            <person name="Dittami S."/>
            <person name="Maumus F."/>
            <person name="Michel G."/>
            <person name="Kersting A."/>
            <person name="Lauritano C."/>
            <person name="Lohaus R."/>
            <person name="Toepel M."/>
            <person name="Tonon T."/>
            <person name="Vanneste K."/>
            <person name="Amirebrahimi M."/>
            <person name="Brakel J."/>
            <person name="Bostroem C."/>
            <person name="Chovatia M."/>
            <person name="Grimwood J."/>
            <person name="Jenkins J.W."/>
            <person name="Jueterbock A."/>
            <person name="Mraz A."/>
            <person name="Stam W.T."/>
            <person name="Tice H."/>
            <person name="Bornberg-Bauer E."/>
            <person name="Green P.J."/>
            <person name="Pearson G.A."/>
            <person name="Procaccini G."/>
            <person name="Duarte C.M."/>
            <person name="Schmutz J."/>
            <person name="Reusch T.B.H."/>
            <person name="Van de Peer Y."/>
        </authorList>
    </citation>
    <scope>NUCLEOTIDE SEQUENCE [LARGE SCALE GENOMIC DNA]</scope>
    <source>
        <strain evidence="4">cv. Finnish</strain>
    </source>
</reference>
<dbReference type="PROSITE" id="PS51367">
    <property type="entry name" value="THAUMATIN_2"/>
    <property type="match status" value="1"/>
</dbReference>
<organism evidence="3 4">
    <name type="scientific">Zostera marina</name>
    <name type="common">Eelgrass</name>
    <dbReference type="NCBI Taxonomy" id="29655"/>
    <lineage>
        <taxon>Eukaryota</taxon>
        <taxon>Viridiplantae</taxon>
        <taxon>Streptophyta</taxon>
        <taxon>Embryophyta</taxon>
        <taxon>Tracheophyta</taxon>
        <taxon>Spermatophyta</taxon>
        <taxon>Magnoliopsida</taxon>
        <taxon>Liliopsida</taxon>
        <taxon>Zosteraceae</taxon>
        <taxon>Zostera</taxon>
    </lineage>
</organism>
<proteinExistence type="predicted"/>
<dbReference type="Proteomes" id="UP000036987">
    <property type="component" value="Unassembled WGS sequence"/>
</dbReference>
<dbReference type="GO" id="GO:0006952">
    <property type="term" value="P:defense response"/>
    <property type="evidence" value="ECO:0000318"/>
    <property type="project" value="GO_Central"/>
</dbReference>
<feature type="disulfide bond" evidence="1">
    <location>
        <begin position="202"/>
        <end position="212"/>
    </location>
</feature>
<dbReference type="OMA" id="HECSAPR"/>
<evidence type="ECO:0000313" key="4">
    <source>
        <dbReference type="Proteomes" id="UP000036987"/>
    </source>
</evidence>
<dbReference type="InterPro" id="IPR001938">
    <property type="entry name" value="Thaumatin"/>
</dbReference>
<evidence type="ECO:0000313" key="3">
    <source>
        <dbReference type="EMBL" id="KMZ62775.1"/>
    </source>
</evidence>
<dbReference type="FunFam" id="2.60.110.10:FF:000004">
    <property type="entry name" value="THAUMATIN-LIKE PROTEIN 1"/>
    <property type="match status" value="1"/>
</dbReference>
<dbReference type="Pfam" id="PF00314">
    <property type="entry name" value="Thaumatin"/>
    <property type="match status" value="1"/>
</dbReference>
<feature type="disulfide bond" evidence="1">
    <location>
        <begin position="162"/>
        <end position="225"/>
    </location>
</feature>
<sequence>MGSSTIVVIFFSLFCFFFFFFGKSVDAGYPSPMMLTIVNNCPFTIYPGILGNAGHTNLEKGGFRLPALSHRSFNAPTHHWSGRIWARTGCCYTGHHKFTCETGDCGGRVECNGIGGKIPATLAQIQLQHPVAAYSVSLVDGFNLPMTITPHEGKGKCPVLGCRDKNLLKTCPRQLQVKSRNGKTVVGCKSGCAAYGTDKLCCRNRYNSAKTCKASSYSLFFKKSCPATFTYAHDTPSLTHQCYSPKELKVIFCH</sequence>
<dbReference type="OrthoDB" id="430315at2759"/>
<name>A0A0K9P3H7_ZOSMR</name>
<accession>A0A0K9P3H7</accession>
<dbReference type="CDD" id="cd09218">
    <property type="entry name" value="TLP-PA"/>
    <property type="match status" value="1"/>
</dbReference>
<dbReference type="STRING" id="29655.A0A0K9P3H7"/>
<dbReference type="Gene3D" id="2.60.110.10">
    <property type="entry name" value="Thaumatin"/>
    <property type="match status" value="1"/>
</dbReference>
<feature type="disulfide bond" evidence="1">
    <location>
        <begin position="171"/>
        <end position="188"/>
    </location>
</feature>
<dbReference type="EMBL" id="LFYR01001322">
    <property type="protein sequence ID" value="KMZ62775.1"/>
    <property type="molecule type" value="Genomic_DNA"/>
</dbReference>